<feature type="transmembrane region" description="Helical" evidence="1">
    <location>
        <begin position="155"/>
        <end position="180"/>
    </location>
</feature>
<feature type="transmembrane region" description="Helical" evidence="1">
    <location>
        <begin position="104"/>
        <end position="125"/>
    </location>
</feature>
<evidence type="ECO:0000313" key="3">
    <source>
        <dbReference type="Proteomes" id="UP000077628"/>
    </source>
</evidence>
<keyword evidence="1" id="KW-0472">Membrane</keyword>
<keyword evidence="3" id="KW-1185">Reference proteome</keyword>
<gene>
    <name evidence="2" type="ORF">A1355_22295</name>
</gene>
<keyword evidence="1" id="KW-1133">Transmembrane helix</keyword>
<dbReference type="RefSeq" id="WP_064026228.1">
    <property type="nucleotide sequence ID" value="NZ_LUUK01000071.1"/>
</dbReference>
<protein>
    <recommendedName>
        <fullName evidence="4">HXXEE domain-containing protein</fullName>
    </recommendedName>
</protein>
<name>A0A177NYI4_9GAMM</name>
<comment type="caution">
    <text evidence="2">The sequence shown here is derived from an EMBL/GenBank/DDBJ whole genome shotgun (WGS) entry which is preliminary data.</text>
</comment>
<proteinExistence type="predicted"/>
<evidence type="ECO:0000256" key="1">
    <source>
        <dbReference type="SAM" id="Phobius"/>
    </source>
</evidence>
<accession>A0A177NYI4</accession>
<feature type="transmembrane region" description="Helical" evidence="1">
    <location>
        <begin position="9"/>
        <end position="27"/>
    </location>
</feature>
<keyword evidence="1" id="KW-0812">Transmembrane</keyword>
<dbReference type="OrthoDB" id="285799at2"/>
<sequence length="190" mass="20526">MFERLITHWVYGGALAGLLLLMLFPLLTAGWSMPLALTFLHLPMYMLHQYEEHDQDRFRTFFNRTVGGGKPVLSSLAVFIINVPGVWGVIVIATYLAVLHEPGLGLIAVYLAVVNGLVHIGHALAFKMYNPGLATGAALFLPVGAYSIWQFHMAGVAGFVAHATGIAVAVAIHAGIIVYVRSRGAFEGRA</sequence>
<dbReference type="AlphaFoldDB" id="A0A177NYI4"/>
<reference evidence="3" key="1">
    <citation type="submission" date="2016-03" db="EMBL/GenBank/DDBJ databases">
        <authorList>
            <person name="Heylen K."/>
            <person name="De Vos P."/>
            <person name="Vekeman B."/>
        </authorList>
    </citation>
    <scope>NUCLEOTIDE SEQUENCE [LARGE SCALE GENOMIC DNA]</scope>
    <source>
        <strain evidence="3">R-45383</strain>
    </source>
</reference>
<feature type="transmembrane region" description="Helical" evidence="1">
    <location>
        <begin position="71"/>
        <end position="98"/>
    </location>
</feature>
<dbReference type="EMBL" id="LUUK01000071">
    <property type="protein sequence ID" value="OAI22882.1"/>
    <property type="molecule type" value="Genomic_DNA"/>
</dbReference>
<evidence type="ECO:0008006" key="4">
    <source>
        <dbReference type="Google" id="ProtNLM"/>
    </source>
</evidence>
<dbReference type="Pfam" id="PF13787">
    <property type="entry name" value="HXXEE"/>
    <property type="match status" value="1"/>
</dbReference>
<dbReference type="Proteomes" id="UP000077628">
    <property type="component" value="Unassembled WGS sequence"/>
</dbReference>
<organism evidence="2 3">
    <name type="scientific">Methylomonas koyamae</name>
    <dbReference type="NCBI Taxonomy" id="702114"/>
    <lineage>
        <taxon>Bacteria</taxon>
        <taxon>Pseudomonadati</taxon>
        <taxon>Pseudomonadota</taxon>
        <taxon>Gammaproteobacteria</taxon>
        <taxon>Methylococcales</taxon>
        <taxon>Methylococcaceae</taxon>
        <taxon>Methylomonas</taxon>
    </lineage>
</organism>
<dbReference type="InterPro" id="IPR025671">
    <property type="entry name" value="HXXEE"/>
</dbReference>
<evidence type="ECO:0000313" key="2">
    <source>
        <dbReference type="EMBL" id="OAI22882.1"/>
    </source>
</evidence>
<dbReference type="STRING" id="702114.A1355_22295"/>